<feature type="transmembrane region" description="Helical" evidence="1">
    <location>
        <begin position="274"/>
        <end position="294"/>
    </location>
</feature>
<evidence type="ECO:0000313" key="2">
    <source>
        <dbReference type="EMBL" id="AFP78788.1"/>
    </source>
</evidence>
<dbReference type="Proteomes" id="UP000003940">
    <property type="component" value="Chromosome"/>
</dbReference>
<reference evidence="2 3" key="1">
    <citation type="journal article" date="2012" name="Microbiology">
        <title>Extensive variation in surface lipoprotein gene content and genomic changes associated with virulence during evolution of a novel North American house finch epizootic strain of Mycoplasma gallisepticum.</title>
        <authorList>
            <person name="Tulman E.R."/>
            <person name="Liao X."/>
            <person name="Szczepanek S.M."/>
            <person name="Ley D.H."/>
            <person name="Kutish G.F."/>
            <person name="Geary S.J."/>
        </authorList>
    </citation>
    <scope>NUCLEOTIDE SEQUENCE [LARGE SCALE GENOMIC DNA]</scope>
    <source>
        <strain evidence="3">House finch-associated</strain>
    </source>
</reference>
<name>J3VGP0_MYCGL</name>
<dbReference type="AlphaFoldDB" id="J3VGP0"/>
<keyword evidence="1" id="KW-0812">Transmembrane</keyword>
<proteinExistence type="predicted"/>
<gene>
    <name evidence="2" type="ORF">HFMG01WIA_0743</name>
</gene>
<dbReference type="KEGG" id="mgw:HFMG01WIA_0743"/>
<dbReference type="EMBL" id="CP003510">
    <property type="protein sequence ID" value="AFP78788.1"/>
    <property type="molecule type" value="Genomic_DNA"/>
</dbReference>
<feature type="transmembrane region" description="Helical" evidence="1">
    <location>
        <begin position="186"/>
        <end position="205"/>
    </location>
</feature>
<feature type="transmembrane region" description="Helical" evidence="1">
    <location>
        <begin position="371"/>
        <end position="403"/>
    </location>
</feature>
<keyword evidence="1" id="KW-1133">Transmembrane helix</keyword>
<sequence>MNQNFRTIHVTERQLTLFIVYLLIALSASIGMLGLMSQAVSNDLLSYFFYDQSKFNISLFLPLIFFILLVGITLPILLTGKEKYQFSARVINSPKKIYTAITFIEIAQLILWVFFLLILITYFFPINQTVDQIYQTKTTTVDFANDQIYSGLLAFIKIDNNFFVDLKRLIIDYAAILPYFYNKNAFIFYNVVYLVFYLGLFLSYIKLALFKSKQRVLALIPFVGLVISFKSANNLNEQALDNDSQVNLKWYQKILESNKSVFEIKLTKQLFKLLIFYTFWIVVFTISAASITFLNQGEYKLNWSLENNKRYVIDLRSEVSIDQETLATIQGTILFLIPIPVFIGSIIFLVLNKNLYVFSTKLTKNKLNLSLVLIIMEIIQLLFIVAYPHLIAAIPNLATFAVIRPTVFLQQPVNPLLSAQDMFTIGIGFLVVLYSIWFLIFIKSGVFAQRAGVLSIVPFASLFFVNKYMVANNTKNNNNNNNNNDLP</sequence>
<organism evidence="2 3">
    <name type="scientific">Mycoplasmoides gallisepticum WI01_2001.043-13-2P</name>
    <dbReference type="NCBI Taxonomy" id="1159201"/>
    <lineage>
        <taxon>Bacteria</taxon>
        <taxon>Bacillati</taxon>
        <taxon>Mycoplasmatota</taxon>
        <taxon>Mycoplasmoidales</taxon>
        <taxon>Mycoplasmoidaceae</taxon>
        <taxon>Mycoplasmoides</taxon>
    </lineage>
</organism>
<feature type="transmembrane region" description="Helical" evidence="1">
    <location>
        <begin position="423"/>
        <end position="442"/>
    </location>
</feature>
<feature type="transmembrane region" description="Helical" evidence="1">
    <location>
        <begin position="451"/>
        <end position="470"/>
    </location>
</feature>
<protein>
    <submittedName>
        <fullName evidence="2">Putative hypothetical membrane protein</fullName>
    </submittedName>
</protein>
<dbReference type="RefSeq" id="WP_014886466.1">
    <property type="nucleotide sequence ID" value="NC_018410.1"/>
</dbReference>
<dbReference type="HOGENOM" id="CLU_050197_0_0_14"/>
<feature type="transmembrane region" description="Helical" evidence="1">
    <location>
        <begin position="98"/>
        <end position="124"/>
    </location>
</feature>
<keyword evidence="1" id="KW-0472">Membrane</keyword>
<feature type="transmembrane region" description="Helical" evidence="1">
    <location>
        <begin position="15"/>
        <end position="37"/>
    </location>
</feature>
<feature type="transmembrane region" description="Helical" evidence="1">
    <location>
        <begin position="333"/>
        <end position="351"/>
    </location>
</feature>
<accession>J3VGP0</accession>
<feature type="transmembrane region" description="Helical" evidence="1">
    <location>
        <begin position="57"/>
        <end position="78"/>
    </location>
</feature>
<evidence type="ECO:0000256" key="1">
    <source>
        <dbReference type="SAM" id="Phobius"/>
    </source>
</evidence>
<evidence type="ECO:0000313" key="3">
    <source>
        <dbReference type="Proteomes" id="UP000003940"/>
    </source>
</evidence>